<dbReference type="EMBL" id="VTWS01000001">
    <property type="protein sequence ID" value="KAA9357312.1"/>
    <property type="molecule type" value="Genomic_DNA"/>
</dbReference>
<evidence type="ECO:0008006" key="4">
    <source>
        <dbReference type="Google" id="ProtNLM"/>
    </source>
</evidence>
<reference evidence="2 3" key="1">
    <citation type="submission" date="2019-09" db="EMBL/GenBank/DDBJ databases">
        <title>Genome Sequence of Larkinella sp MA1.</title>
        <authorList>
            <person name="Srinivasan S."/>
        </authorList>
    </citation>
    <scope>NUCLEOTIDE SEQUENCE [LARGE SCALE GENOMIC DNA]</scope>
    <source>
        <strain evidence="2 3">MA1</strain>
    </source>
</reference>
<dbReference type="RefSeq" id="WP_150875460.1">
    <property type="nucleotide sequence ID" value="NZ_VTWS01000001.1"/>
</dbReference>
<gene>
    <name evidence="2" type="ORF">F0P93_06120</name>
</gene>
<proteinExistence type="predicted"/>
<protein>
    <recommendedName>
        <fullName evidence="4">Outer membrane protein with beta-barrel domain</fullName>
    </recommendedName>
</protein>
<organism evidence="2 3">
    <name type="scientific">Larkinella humicola</name>
    <dbReference type="NCBI Taxonomy" id="2607654"/>
    <lineage>
        <taxon>Bacteria</taxon>
        <taxon>Pseudomonadati</taxon>
        <taxon>Bacteroidota</taxon>
        <taxon>Cytophagia</taxon>
        <taxon>Cytophagales</taxon>
        <taxon>Spirosomataceae</taxon>
        <taxon>Larkinella</taxon>
    </lineage>
</organism>
<feature type="chain" id="PRO_5025056203" description="Outer membrane protein with beta-barrel domain" evidence="1">
    <location>
        <begin position="20"/>
        <end position="183"/>
    </location>
</feature>
<keyword evidence="1" id="KW-0732">Signal</keyword>
<comment type="caution">
    <text evidence="2">The sequence shown here is derived from an EMBL/GenBank/DDBJ whole genome shotgun (WGS) entry which is preliminary data.</text>
</comment>
<dbReference type="Proteomes" id="UP000326344">
    <property type="component" value="Unassembled WGS sequence"/>
</dbReference>
<dbReference type="AlphaFoldDB" id="A0A5N1JSM0"/>
<accession>A0A5N1JSM0</accession>
<feature type="signal peptide" evidence="1">
    <location>
        <begin position="1"/>
        <end position="19"/>
    </location>
</feature>
<name>A0A5N1JSM0_9BACT</name>
<evidence type="ECO:0000313" key="2">
    <source>
        <dbReference type="EMBL" id="KAA9357312.1"/>
    </source>
</evidence>
<evidence type="ECO:0000256" key="1">
    <source>
        <dbReference type="SAM" id="SignalP"/>
    </source>
</evidence>
<dbReference type="PROSITE" id="PS51257">
    <property type="entry name" value="PROKAR_LIPOPROTEIN"/>
    <property type="match status" value="1"/>
</dbReference>
<evidence type="ECO:0000313" key="3">
    <source>
        <dbReference type="Proteomes" id="UP000326344"/>
    </source>
</evidence>
<sequence length="183" mass="20100">MKHLFFLLAGCLFSFSCQAQLLQEFVGAKKPEWKADVIAQHGNGSWLTGAGITVLGTTAKVGYFAANRWWIGAEGELHNFLSTRLEGGLFARYYLWNGSLLSGFALGGVSYGRFQGWDWDIDFETPGSPTRYSSAKLNAGLGLEMTLSRRLALEGVGKVGKLTDAGWFQSSVQMSLNVYLGRR</sequence>
<keyword evidence="3" id="KW-1185">Reference proteome</keyword>